<proteinExistence type="predicted"/>
<feature type="domain" description="Helix-hairpin-helix DNA-binding motif class 1" evidence="2">
    <location>
        <begin position="196"/>
        <end position="215"/>
    </location>
</feature>
<protein>
    <submittedName>
        <fullName evidence="3">Competence protein</fullName>
    </submittedName>
</protein>
<dbReference type="AlphaFoldDB" id="A0A2A5S0V4"/>
<dbReference type="Gene3D" id="3.10.560.10">
    <property type="entry name" value="Outer membrane lipoprotein wza domain like"/>
    <property type="match status" value="1"/>
</dbReference>
<dbReference type="NCBIfam" id="TIGR00426">
    <property type="entry name" value="competence protein ComEA helix-hairpin-helix repeat region"/>
    <property type="match status" value="1"/>
</dbReference>
<comment type="caution">
    <text evidence="3">The sequence shown here is derived from an EMBL/GenBank/DDBJ whole genome shotgun (WGS) entry which is preliminary data.</text>
</comment>
<evidence type="ECO:0000259" key="2">
    <source>
        <dbReference type="SMART" id="SM00278"/>
    </source>
</evidence>
<sequence>MQVFKLIDKLKAHWRLVSGVLVVLSLGIIFLIRQDSDKRTPPLVQPLDLTTSSTHTTTTKQAKAKENPKTDMITVDLKGAVKHPAIYTLSKDKRVDDVIKLAGGLQDQADTNAINLAQKLADEMVIYVASVGEVMPNQSATAREEVTQSASPNDTDKVNLNTADVAQLQKLSGVGMKKAQDIIDYREQNGNFKTIEELVNVSGFGAKSIDKLKESITVD</sequence>
<dbReference type="PANTHER" id="PTHR21180:SF32">
    <property type="entry name" value="ENDONUCLEASE_EXONUCLEASE_PHOSPHATASE FAMILY DOMAIN-CONTAINING PROTEIN 1"/>
    <property type="match status" value="1"/>
</dbReference>
<dbReference type="Pfam" id="PF12836">
    <property type="entry name" value="HHH_3"/>
    <property type="match status" value="1"/>
</dbReference>
<evidence type="ECO:0000313" key="4">
    <source>
        <dbReference type="Proteomes" id="UP000242246"/>
    </source>
</evidence>
<dbReference type="GO" id="GO:0015627">
    <property type="term" value="C:type II protein secretion system complex"/>
    <property type="evidence" value="ECO:0007669"/>
    <property type="project" value="TreeGrafter"/>
</dbReference>
<accession>A0A2A5S0V4</accession>
<gene>
    <name evidence="3" type="ORF">RU87_GL001200</name>
</gene>
<reference evidence="3 4" key="1">
    <citation type="submission" date="2014-12" db="EMBL/GenBank/DDBJ databases">
        <title>Draft genome sequences of 10 type strains of Lactococcus.</title>
        <authorList>
            <person name="Sun Z."/>
            <person name="Zhong Z."/>
            <person name="Liu W."/>
            <person name="Zhang W."/>
            <person name="Zhang H."/>
        </authorList>
    </citation>
    <scope>NUCLEOTIDE SEQUENCE [LARGE SCALE GENOMIC DNA]</scope>
    <source>
        <strain evidence="3 4">DSM 20686</strain>
    </source>
</reference>
<dbReference type="Pfam" id="PF10531">
    <property type="entry name" value="SLBB"/>
    <property type="match status" value="1"/>
</dbReference>
<dbReference type="InterPro" id="IPR004509">
    <property type="entry name" value="Competence_ComEA_HhH"/>
</dbReference>
<dbReference type="GO" id="GO:0003677">
    <property type="term" value="F:DNA binding"/>
    <property type="evidence" value="ECO:0007669"/>
    <property type="project" value="InterPro"/>
</dbReference>
<keyword evidence="1" id="KW-0472">Membrane</keyword>
<keyword evidence="1" id="KW-1133">Transmembrane helix</keyword>
<dbReference type="STRING" id="1348632.GCA_001591745_00659"/>
<name>A0A2A5S0V4_9LACT</name>
<organism evidence="3 4">
    <name type="scientific">Pseudolactococcus plantarum</name>
    <dbReference type="NCBI Taxonomy" id="1365"/>
    <lineage>
        <taxon>Bacteria</taxon>
        <taxon>Bacillati</taxon>
        <taxon>Bacillota</taxon>
        <taxon>Bacilli</taxon>
        <taxon>Lactobacillales</taxon>
        <taxon>Streptococcaceae</taxon>
        <taxon>Pseudolactococcus</taxon>
    </lineage>
</organism>
<dbReference type="InterPro" id="IPR051675">
    <property type="entry name" value="Endo/Exo/Phosphatase_dom_1"/>
</dbReference>
<dbReference type="EMBL" id="JXJX01000005">
    <property type="protein sequence ID" value="PCS07147.1"/>
    <property type="molecule type" value="Genomic_DNA"/>
</dbReference>
<dbReference type="SMART" id="SM00278">
    <property type="entry name" value="HhH1"/>
    <property type="match status" value="2"/>
</dbReference>
<dbReference type="InterPro" id="IPR019554">
    <property type="entry name" value="Soluble_ligand-bd"/>
</dbReference>
<feature type="transmembrane region" description="Helical" evidence="1">
    <location>
        <begin position="12"/>
        <end position="32"/>
    </location>
</feature>
<dbReference type="RefSeq" id="WP_068161450.1">
    <property type="nucleotide sequence ID" value="NZ_JXJX01000005.1"/>
</dbReference>
<keyword evidence="1" id="KW-0812">Transmembrane</keyword>
<dbReference type="PANTHER" id="PTHR21180">
    <property type="entry name" value="ENDONUCLEASE/EXONUCLEASE/PHOSPHATASE FAMILY DOMAIN-CONTAINING PROTEIN 1"/>
    <property type="match status" value="1"/>
</dbReference>
<dbReference type="GO" id="GO:0015628">
    <property type="term" value="P:protein secretion by the type II secretion system"/>
    <property type="evidence" value="ECO:0007669"/>
    <property type="project" value="TreeGrafter"/>
</dbReference>
<dbReference type="Gene3D" id="1.10.150.310">
    <property type="entry name" value="Tex RuvX-like domain-like"/>
    <property type="match status" value="1"/>
</dbReference>
<keyword evidence="4" id="KW-1185">Reference proteome</keyword>
<dbReference type="InterPro" id="IPR003583">
    <property type="entry name" value="Hlx-hairpin-Hlx_DNA-bd_motif"/>
</dbReference>
<dbReference type="InterPro" id="IPR010994">
    <property type="entry name" value="RuvA_2-like"/>
</dbReference>
<dbReference type="GO" id="GO:0006281">
    <property type="term" value="P:DNA repair"/>
    <property type="evidence" value="ECO:0007669"/>
    <property type="project" value="InterPro"/>
</dbReference>
<evidence type="ECO:0000256" key="1">
    <source>
        <dbReference type="SAM" id="Phobius"/>
    </source>
</evidence>
<dbReference type="Proteomes" id="UP000242246">
    <property type="component" value="Unassembled WGS sequence"/>
</dbReference>
<dbReference type="SUPFAM" id="SSF47781">
    <property type="entry name" value="RuvA domain 2-like"/>
    <property type="match status" value="1"/>
</dbReference>
<evidence type="ECO:0000313" key="3">
    <source>
        <dbReference type="EMBL" id="PCS07147.1"/>
    </source>
</evidence>
<feature type="domain" description="Helix-hairpin-helix DNA-binding motif class 1" evidence="2">
    <location>
        <begin position="166"/>
        <end position="185"/>
    </location>
</feature>